<dbReference type="InterPro" id="IPR001845">
    <property type="entry name" value="HTH_ArsR_DNA-bd_dom"/>
</dbReference>
<dbReference type="PANTHER" id="PTHR43132">
    <property type="entry name" value="ARSENICAL RESISTANCE OPERON REPRESSOR ARSR-RELATED"/>
    <property type="match status" value="1"/>
</dbReference>
<keyword evidence="3" id="KW-0804">Transcription</keyword>
<dbReference type="Proteomes" id="UP000540423">
    <property type="component" value="Unassembled WGS sequence"/>
</dbReference>
<dbReference type="InterPro" id="IPR036388">
    <property type="entry name" value="WH-like_DNA-bd_sf"/>
</dbReference>
<accession>A0A7X0LRA2</accession>
<evidence type="ECO:0000256" key="3">
    <source>
        <dbReference type="ARBA" id="ARBA00023163"/>
    </source>
</evidence>
<dbReference type="InterPro" id="IPR036390">
    <property type="entry name" value="WH_DNA-bd_sf"/>
</dbReference>
<proteinExistence type="predicted"/>
<organism evidence="5 6">
    <name type="scientific">Streptomyces candidus</name>
    <dbReference type="NCBI Taxonomy" id="67283"/>
    <lineage>
        <taxon>Bacteria</taxon>
        <taxon>Bacillati</taxon>
        <taxon>Actinomycetota</taxon>
        <taxon>Actinomycetes</taxon>
        <taxon>Kitasatosporales</taxon>
        <taxon>Streptomycetaceae</taxon>
        <taxon>Streptomyces</taxon>
    </lineage>
</organism>
<dbReference type="GO" id="GO:0003700">
    <property type="term" value="F:DNA-binding transcription factor activity"/>
    <property type="evidence" value="ECO:0007669"/>
    <property type="project" value="InterPro"/>
</dbReference>
<dbReference type="EMBL" id="JACHEM010000011">
    <property type="protein sequence ID" value="MBB6437922.1"/>
    <property type="molecule type" value="Genomic_DNA"/>
</dbReference>
<sequence>MLRIHFQDADLGAVRVAAAPNPLWEIATSLHRFQTRAGRWAYADWHRTVRVRLREQGLDRALRTILLPLFPRASYFPDFLTRGPGVEGLDAGLDTILATSARRVSREVATLARRVGAPPWAARLTELDERRELVRVLRAYHEAGIAPYAEGIRARFDAERMLRCRGFVHDGVDGLLGGAGPPMRWERPVLHVDYPASHRDLRLDGRGLTLVPTYFCWRTPNSLADPELPPVLCYPVLRGADAPPPDPRLADDPTVPLAALLGRTRAMALCAAADGATTGEIARAAGVSAASASRHATALRDAGLITSSRHATSVLHTLTPAGASVLRAASRGNAS</sequence>
<evidence type="ECO:0000259" key="4">
    <source>
        <dbReference type="SMART" id="SM00418"/>
    </source>
</evidence>
<gene>
    <name evidence="5" type="ORF">HNQ79_004426</name>
</gene>
<protein>
    <submittedName>
        <fullName evidence="5">DNA-binding transcriptional ArsR family regulator</fullName>
    </submittedName>
</protein>
<dbReference type="PANTHER" id="PTHR43132:SF8">
    <property type="entry name" value="HTH-TYPE TRANSCRIPTIONAL REGULATOR KMTR"/>
    <property type="match status" value="1"/>
</dbReference>
<reference evidence="5 6" key="1">
    <citation type="submission" date="2020-08" db="EMBL/GenBank/DDBJ databases">
        <title>Genomic Encyclopedia of Type Strains, Phase IV (KMG-IV): sequencing the most valuable type-strain genomes for metagenomic binning, comparative biology and taxonomic classification.</title>
        <authorList>
            <person name="Goeker M."/>
        </authorList>
    </citation>
    <scope>NUCLEOTIDE SEQUENCE [LARGE SCALE GENOMIC DNA]</scope>
    <source>
        <strain evidence="5 6">DSM 40141</strain>
    </source>
</reference>
<dbReference type="InterPro" id="IPR051011">
    <property type="entry name" value="Metal_resp_trans_reg"/>
</dbReference>
<comment type="caution">
    <text evidence="5">The sequence shown here is derived from an EMBL/GenBank/DDBJ whole genome shotgun (WGS) entry which is preliminary data.</text>
</comment>
<dbReference type="Gene3D" id="1.10.10.10">
    <property type="entry name" value="Winged helix-like DNA-binding domain superfamily/Winged helix DNA-binding domain"/>
    <property type="match status" value="1"/>
</dbReference>
<keyword evidence="2 5" id="KW-0238">DNA-binding</keyword>
<name>A0A7X0LRA2_9ACTN</name>
<evidence type="ECO:0000256" key="2">
    <source>
        <dbReference type="ARBA" id="ARBA00023125"/>
    </source>
</evidence>
<keyword evidence="6" id="KW-1185">Reference proteome</keyword>
<dbReference type="SMART" id="SM00418">
    <property type="entry name" value="HTH_ARSR"/>
    <property type="match status" value="1"/>
</dbReference>
<dbReference type="AlphaFoldDB" id="A0A7X0LRA2"/>
<dbReference type="SUPFAM" id="SSF46785">
    <property type="entry name" value="Winged helix' DNA-binding domain"/>
    <property type="match status" value="1"/>
</dbReference>
<keyword evidence="1" id="KW-0805">Transcription regulation</keyword>
<dbReference type="GO" id="GO:0003677">
    <property type="term" value="F:DNA binding"/>
    <property type="evidence" value="ECO:0007669"/>
    <property type="project" value="UniProtKB-KW"/>
</dbReference>
<evidence type="ECO:0000313" key="5">
    <source>
        <dbReference type="EMBL" id="MBB6437922.1"/>
    </source>
</evidence>
<dbReference type="Pfam" id="PF01047">
    <property type="entry name" value="MarR"/>
    <property type="match status" value="1"/>
</dbReference>
<evidence type="ECO:0000256" key="1">
    <source>
        <dbReference type="ARBA" id="ARBA00023015"/>
    </source>
</evidence>
<dbReference type="InterPro" id="IPR000835">
    <property type="entry name" value="HTH_MarR-typ"/>
</dbReference>
<dbReference type="RefSeq" id="WP_185033621.1">
    <property type="nucleotide sequence ID" value="NZ_BNBN01000009.1"/>
</dbReference>
<feature type="domain" description="HTH arsR-type" evidence="4">
    <location>
        <begin position="255"/>
        <end position="331"/>
    </location>
</feature>
<evidence type="ECO:0000313" key="6">
    <source>
        <dbReference type="Proteomes" id="UP000540423"/>
    </source>
</evidence>